<evidence type="ECO:0000313" key="2">
    <source>
        <dbReference type="Proteomes" id="UP000255295"/>
    </source>
</evidence>
<dbReference type="AlphaFoldDB" id="A0AAJ4ZUM7"/>
<organism evidence="1 2">
    <name type="scientific">Lysinibacillus sphaericus</name>
    <name type="common">Bacillus sphaericus</name>
    <dbReference type="NCBI Taxonomy" id="1421"/>
    <lineage>
        <taxon>Bacteria</taxon>
        <taxon>Bacillati</taxon>
        <taxon>Bacillota</taxon>
        <taxon>Bacilli</taxon>
        <taxon>Bacillales</taxon>
        <taxon>Bacillaceae</taxon>
        <taxon>Lysinibacillus</taxon>
    </lineage>
</organism>
<sequence>MGVELLAKNTGCAEDLEIAEEIHDSLFYIMKILNQENIDDFYK</sequence>
<comment type="caution">
    <text evidence="1">The sequence shown here is derived from an EMBL/GenBank/DDBJ whole genome shotgun (WGS) entry which is preliminary data.</text>
</comment>
<evidence type="ECO:0000313" key="1">
    <source>
        <dbReference type="EMBL" id="SUV16934.1"/>
    </source>
</evidence>
<protein>
    <submittedName>
        <fullName evidence="1">Uncharacterized protein</fullName>
    </submittedName>
</protein>
<reference evidence="1 2" key="1">
    <citation type="submission" date="2018-06" db="EMBL/GenBank/DDBJ databases">
        <authorList>
            <consortium name="Pathogen Informatics"/>
            <person name="Doyle S."/>
        </authorList>
    </citation>
    <scope>NUCLEOTIDE SEQUENCE [LARGE SCALE GENOMIC DNA]</scope>
    <source>
        <strain evidence="1 2">NCTC10338</strain>
    </source>
</reference>
<dbReference type="RefSeq" id="WP_255313708.1">
    <property type="nucleotide sequence ID" value="NZ_BJNS01000001.1"/>
</dbReference>
<proteinExistence type="predicted"/>
<name>A0AAJ4ZUM7_LYSSH</name>
<dbReference type="GeneID" id="93257912"/>
<accession>A0AAJ4ZUM7</accession>
<dbReference type="Proteomes" id="UP000255295">
    <property type="component" value="Unassembled WGS sequence"/>
</dbReference>
<dbReference type="EMBL" id="UFSZ01000001">
    <property type="protein sequence ID" value="SUV16934.1"/>
    <property type="molecule type" value="Genomic_DNA"/>
</dbReference>
<gene>
    <name evidence="1" type="ORF">NCTC10338_02021</name>
</gene>